<comment type="caution">
    <text evidence="1">The sequence shown here is derived from an EMBL/GenBank/DDBJ whole genome shotgun (WGS) entry which is preliminary data.</text>
</comment>
<dbReference type="EMBL" id="JAENJH010000002">
    <property type="protein sequence ID" value="MBK1785152.1"/>
    <property type="molecule type" value="Genomic_DNA"/>
</dbReference>
<dbReference type="AlphaFoldDB" id="A0A934QNA0"/>
<name>A0A934QNA0_9PSEU</name>
<protein>
    <recommendedName>
        <fullName evidence="3">Immunity protein Imm1</fullName>
    </recommendedName>
</protein>
<evidence type="ECO:0008006" key="3">
    <source>
        <dbReference type="Google" id="ProtNLM"/>
    </source>
</evidence>
<keyword evidence="2" id="KW-1185">Reference proteome</keyword>
<sequence>MSTTMTAQPAYDITTVTDADALLRIMDEVSRELSRPAEAGVVWELFSGEDDEHVLVAGVRGERGCLSWAEPHELQLPQNGLNAEPVEYFTWDGHQYDQDPGSEVPIATVRTAVREYIATKQRPTCVQWVPAPL</sequence>
<accession>A0A934QNA0</accession>
<reference evidence="1" key="1">
    <citation type="submission" date="2020-12" db="EMBL/GenBank/DDBJ databases">
        <title>Prauserella sp. ASG 168, a novel actinomycete isolated from cave rock.</title>
        <authorList>
            <person name="Suriyachadkun C."/>
        </authorList>
    </citation>
    <scope>NUCLEOTIDE SEQUENCE</scope>
    <source>
        <strain evidence="1">ASG 168</strain>
    </source>
</reference>
<evidence type="ECO:0000313" key="1">
    <source>
        <dbReference type="EMBL" id="MBK1785152.1"/>
    </source>
</evidence>
<evidence type="ECO:0000313" key="2">
    <source>
        <dbReference type="Proteomes" id="UP000635245"/>
    </source>
</evidence>
<dbReference type="RefSeq" id="WP_200318060.1">
    <property type="nucleotide sequence ID" value="NZ_JAENJH010000002.1"/>
</dbReference>
<gene>
    <name evidence="1" type="ORF">JHE00_12525</name>
</gene>
<organism evidence="1 2">
    <name type="scientific">Prauserella cavernicola</name>
    <dbReference type="NCBI Taxonomy" id="2800127"/>
    <lineage>
        <taxon>Bacteria</taxon>
        <taxon>Bacillati</taxon>
        <taxon>Actinomycetota</taxon>
        <taxon>Actinomycetes</taxon>
        <taxon>Pseudonocardiales</taxon>
        <taxon>Pseudonocardiaceae</taxon>
        <taxon>Prauserella</taxon>
    </lineage>
</organism>
<dbReference type="Pfam" id="PF14430">
    <property type="entry name" value="Imm1"/>
    <property type="match status" value="1"/>
</dbReference>
<dbReference type="InterPro" id="IPR025680">
    <property type="entry name" value="DddI"/>
</dbReference>
<dbReference type="Proteomes" id="UP000635245">
    <property type="component" value="Unassembled WGS sequence"/>
</dbReference>
<proteinExistence type="predicted"/>